<organism evidence="2">
    <name type="scientific">Trichuris suis</name>
    <name type="common">pig whipworm</name>
    <dbReference type="NCBI Taxonomy" id="68888"/>
    <lineage>
        <taxon>Eukaryota</taxon>
        <taxon>Metazoa</taxon>
        <taxon>Ecdysozoa</taxon>
        <taxon>Nematoda</taxon>
        <taxon>Enoplea</taxon>
        <taxon>Dorylaimia</taxon>
        <taxon>Trichinellida</taxon>
        <taxon>Trichuridae</taxon>
        <taxon>Trichuris</taxon>
    </lineage>
</organism>
<evidence type="ECO:0000313" key="3">
    <source>
        <dbReference type="Proteomes" id="UP000030764"/>
    </source>
</evidence>
<gene>
    <name evidence="1" type="ORF">M513_04841</name>
    <name evidence="2" type="ORF">M514_04841</name>
</gene>
<feature type="non-terminal residue" evidence="2">
    <location>
        <position position="360"/>
    </location>
</feature>
<dbReference type="Proteomes" id="UP000030758">
    <property type="component" value="Unassembled WGS sequence"/>
</dbReference>
<dbReference type="EMBL" id="KL367474">
    <property type="protein sequence ID" value="KFD73146.1"/>
    <property type="molecule type" value="Genomic_DNA"/>
</dbReference>
<dbReference type="Proteomes" id="UP000030764">
    <property type="component" value="Unassembled WGS sequence"/>
</dbReference>
<dbReference type="InterPro" id="IPR036322">
    <property type="entry name" value="WD40_repeat_dom_sf"/>
</dbReference>
<proteinExistence type="predicted"/>
<dbReference type="GO" id="GO:0034198">
    <property type="term" value="P:cellular response to amino acid starvation"/>
    <property type="evidence" value="ECO:0007669"/>
    <property type="project" value="TreeGrafter"/>
</dbReference>
<dbReference type="PANTHER" id="PTHR15435:SF2">
    <property type="entry name" value="KICSTOR COMPLEX PROTEIN KAPTIN"/>
    <property type="match status" value="1"/>
</dbReference>
<evidence type="ECO:0008006" key="4">
    <source>
        <dbReference type="Google" id="ProtNLM"/>
    </source>
</evidence>
<protein>
    <recommendedName>
        <fullName evidence="4">Nucleoporin Nup133/Nup155-like N-terminal domain-containing protein</fullName>
    </recommendedName>
</protein>
<dbReference type="GO" id="GO:0007015">
    <property type="term" value="P:actin filament organization"/>
    <property type="evidence" value="ECO:0007669"/>
    <property type="project" value="InterPro"/>
</dbReference>
<evidence type="ECO:0000313" key="1">
    <source>
        <dbReference type="EMBL" id="KFD54299.1"/>
    </source>
</evidence>
<dbReference type="GO" id="GO:1904262">
    <property type="term" value="P:negative regulation of TORC1 signaling"/>
    <property type="evidence" value="ECO:0007669"/>
    <property type="project" value="TreeGrafter"/>
</dbReference>
<dbReference type="AlphaFoldDB" id="A0A085NUK0"/>
<evidence type="ECO:0000313" key="2">
    <source>
        <dbReference type="EMBL" id="KFD73146.1"/>
    </source>
</evidence>
<dbReference type="GO" id="GO:0051015">
    <property type="term" value="F:actin filament binding"/>
    <property type="evidence" value="ECO:0007669"/>
    <property type="project" value="TreeGrafter"/>
</dbReference>
<dbReference type="InterPro" id="IPR029982">
    <property type="entry name" value="Kptn"/>
</dbReference>
<dbReference type="EMBL" id="KL363209">
    <property type="protein sequence ID" value="KFD54299.1"/>
    <property type="molecule type" value="Genomic_DNA"/>
</dbReference>
<accession>A0A085NUK0</accession>
<dbReference type="GO" id="GO:0030027">
    <property type="term" value="C:lamellipodium"/>
    <property type="evidence" value="ECO:0007669"/>
    <property type="project" value="TreeGrafter"/>
</dbReference>
<dbReference type="GO" id="GO:0015629">
    <property type="term" value="C:actin cytoskeleton"/>
    <property type="evidence" value="ECO:0007669"/>
    <property type="project" value="InterPro"/>
</dbReference>
<name>A0A085NUK0_9BILA</name>
<dbReference type="SUPFAM" id="SSF50978">
    <property type="entry name" value="WD40 repeat-like"/>
    <property type="match status" value="1"/>
</dbReference>
<keyword evidence="3" id="KW-1185">Reference proteome</keyword>
<dbReference type="PANTHER" id="PTHR15435">
    <property type="entry name" value="KICSTOR COMPLEX PROTEIN KAPTIN"/>
    <property type="match status" value="1"/>
</dbReference>
<sequence>MKVAVFGSAVYHSVVSQSNAYNVHTFSRASRVEETWVTILALSGQMHNFHCADPNAPFEEHHVHMRRIYPSLSDQARIVASSLISTESNQWQLYVLINVKTTSHLAMFTFAYSGGSSPVWQFVCDKCLDVQSCFIKRFPGWSQQVMISTTDGRVTLFTFSSGHLAKVDSADHYPELVDNFPGAVIAIDAAVINKTRITAVGCGDGHVVIFRTAHCLNRVLDRLEMKLFQVPISSLILLPDSFGEIHTLVTSASGAIRLYSSVPDQGSPEKFVRLQASRPLDAVLCACHVRMSSSNVACNHLIYVGTFCCKLLVFSCECAKGIFELVFSRSFLSPVVNVSASKGQIIVVTATGIHVYKMDH</sequence>
<reference evidence="2 3" key="1">
    <citation type="journal article" date="2014" name="Nat. Genet.">
        <title>Genome and transcriptome of the porcine whipworm Trichuris suis.</title>
        <authorList>
            <person name="Jex A.R."/>
            <person name="Nejsum P."/>
            <person name="Schwarz E.M."/>
            <person name="Hu L."/>
            <person name="Young N.D."/>
            <person name="Hall R.S."/>
            <person name="Korhonen P.K."/>
            <person name="Liao S."/>
            <person name="Thamsborg S."/>
            <person name="Xia J."/>
            <person name="Xu P."/>
            <person name="Wang S."/>
            <person name="Scheerlinck J.P."/>
            <person name="Hofmann A."/>
            <person name="Sternberg P.W."/>
            <person name="Wang J."/>
            <person name="Gasser R.B."/>
        </authorList>
    </citation>
    <scope>NUCLEOTIDE SEQUENCE [LARGE SCALE GENOMIC DNA]</scope>
    <source>
        <strain evidence="2">DCEP-RM93F</strain>
        <strain evidence="1">DCEP-RM93M</strain>
    </source>
</reference>